<name>E2N7C2_9BACE</name>
<feature type="coiled-coil region" evidence="1">
    <location>
        <begin position="687"/>
        <end position="817"/>
    </location>
</feature>
<evidence type="ECO:0008006" key="5">
    <source>
        <dbReference type="Google" id="ProtNLM"/>
    </source>
</evidence>
<organism evidence="3 4">
    <name type="scientific">Bacteroides cellulosilyticus DSM 14838</name>
    <dbReference type="NCBI Taxonomy" id="537012"/>
    <lineage>
        <taxon>Bacteria</taxon>
        <taxon>Pseudomonadati</taxon>
        <taxon>Bacteroidota</taxon>
        <taxon>Bacteroidia</taxon>
        <taxon>Bacteroidales</taxon>
        <taxon>Bacteroidaceae</taxon>
        <taxon>Bacteroides</taxon>
    </lineage>
</organism>
<feature type="coiled-coil region" evidence="1">
    <location>
        <begin position="615"/>
        <end position="642"/>
    </location>
</feature>
<feature type="coiled-coil region" evidence="1">
    <location>
        <begin position="35"/>
        <end position="132"/>
    </location>
</feature>
<dbReference type="HOGENOM" id="CLU_258765_0_0_10"/>
<dbReference type="PANTHER" id="PTHR47357:SF1">
    <property type="entry name" value="SPINDLE POLE BODY COMPONENT 110"/>
    <property type="match status" value="1"/>
</dbReference>
<comment type="caution">
    <text evidence="3">The sequence shown here is derived from an EMBL/GenBank/DDBJ whole genome shotgun (WGS) entry which is preliminary data.</text>
</comment>
<evidence type="ECO:0000313" key="4">
    <source>
        <dbReference type="Proteomes" id="UP000003711"/>
    </source>
</evidence>
<evidence type="ECO:0000256" key="1">
    <source>
        <dbReference type="SAM" id="Coils"/>
    </source>
</evidence>
<dbReference type="EMBL" id="ACCH01000012">
    <property type="protein sequence ID" value="EEF92185.1"/>
    <property type="molecule type" value="Genomic_DNA"/>
</dbReference>
<reference evidence="3 4" key="2">
    <citation type="submission" date="2009-01" db="EMBL/GenBank/DDBJ databases">
        <title>Draft genome sequence of Bacteroides cellulosilyticus (DSM 14838).</title>
        <authorList>
            <person name="Sudarsanam P."/>
            <person name="Ley R."/>
            <person name="Guruge J."/>
            <person name="Turnbaugh P.J."/>
            <person name="Mahowald M."/>
            <person name="Liep D."/>
            <person name="Gordon J."/>
        </authorList>
    </citation>
    <scope>NUCLEOTIDE SEQUENCE [LARGE SCALE GENOMIC DNA]</scope>
    <source>
        <strain evidence="3 4">DSM 14838</strain>
    </source>
</reference>
<gene>
    <name evidence="3" type="ORF">BACCELL_00164</name>
</gene>
<proteinExistence type="predicted"/>
<reference evidence="3 4" key="1">
    <citation type="submission" date="2008-12" db="EMBL/GenBank/DDBJ databases">
        <authorList>
            <person name="Fulton L."/>
            <person name="Clifton S."/>
            <person name="Fulton B."/>
            <person name="Xu J."/>
            <person name="Minx P."/>
            <person name="Pepin K.H."/>
            <person name="Johnson M."/>
            <person name="Bhonagiri V."/>
            <person name="Nash W.E."/>
            <person name="Mardis E.R."/>
            <person name="Wilson R.K."/>
        </authorList>
    </citation>
    <scope>NUCLEOTIDE SEQUENCE [LARGE SCALE GENOMIC DNA]</scope>
    <source>
        <strain evidence="3 4">DSM 14838</strain>
    </source>
</reference>
<feature type="coiled-coil region" evidence="1">
    <location>
        <begin position="1137"/>
        <end position="1167"/>
    </location>
</feature>
<protein>
    <recommendedName>
        <fullName evidence="5">Phage tail tape measure protein, TP901 family</fullName>
    </recommendedName>
</protein>
<evidence type="ECO:0000313" key="3">
    <source>
        <dbReference type="EMBL" id="EEF92185.1"/>
    </source>
</evidence>
<dbReference type="PANTHER" id="PTHR47357">
    <property type="entry name" value="COP1-INTERACTIVE PROTEIN 1"/>
    <property type="match status" value="1"/>
</dbReference>
<feature type="region of interest" description="Disordered" evidence="2">
    <location>
        <begin position="1226"/>
        <end position="1254"/>
    </location>
</feature>
<evidence type="ECO:0000256" key="2">
    <source>
        <dbReference type="SAM" id="MobiDB-lite"/>
    </source>
</evidence>
<keyword evidence="1" id="KW-0175">Coiled coil</keyword>
<feature type="coiled-coil region" evidence="1">
    <location>
        <begin position="850"/>
        <end position="877"/>
    </location>
</feature>
<dbReference type="GO" id="GO:0005856">
    <property type="term" value="C:cytoskeleton"/>
    <property type="evidence" value="ECO:0007669"/>
    <property type="project" value="TreeGrafter"/>
</dbReference>
<dbReference type="Gene3D" id="1.10.287.1490">
    <property type="match status" value="1"/>
</dbReference>
<dbReference type="GO" id="GO:0005200">
    <property type="term" value="F:structural constituent of cytoskeleton"/>
    <property type="evidence" value="ECO:0007669"/>
    <property type="project" value="TreeGrafter"/>
</dbReference>
<dbReference type="Proteomes" id="UP000003711">
    <property type="component" value="Unassembled WGS sequence"/>
</dbReference>
<sequence length="1371" mass="152744">MSFIFVIWLFTFALKYKIMGKLQPDYITWTLSLNAGGLQKEILRIKNNSKDLKDENKLLKESMKELTLQGKYQGKEYQQLEAKLKANNRAIGENNEKIKQCESRLSNVNKSYAQLSKQAKKLQSDLDNTVKALQPEEYARLETELAKTKAAMEQLKPRTEAVKESFFSLSKMKATVVGFFVGIGASISSFFTNAISNAKEWVKEGTKLAANADGVRHAFEKLNRPGLLDDLREATKNTVNDLELMKAAVQAKDFRIPLEDLGKYLQFAQMKAQQTGQSVEYMTNSIVTGLGRKSLLILDNLGLSAAEINEEIAITGDLMKAVANIVDRQLSKAGENYVSAADKAAQKTAELQNRQMEIGRLLLPLKSAWGNLFHTVKIGFADATVWILEHKDSIITVVSVVTGLIVVYKSVTLLQKTWNGLLMVGKAINLAYTSIMALQAGNTLRSAAAMRLYNASVTSNNVIVKACTASTYLFAAAKAVLTGNIDKARIAMQAFYALTKISPLAILITVIAAITYKLTSYRRELTATEKAERSLLKIRGEAADSVASEHRELNTLLGIARNEKISKEQRIAAIKQLNELSPEYLGNLTLETINTKEATTACKSYADNLLSLARIRSANSRLEEIQQEKRALQDQRKDINANRNLWDSFKLGLAKGFNSLSVAVKGYSDTWSDNVINDYFGREFNRIQELSEEEQKLTDEIKTSQEDIIKVNAESTQKEKDLVAAKKEEIALAEREIASTPELLKAKNKKIAKLKEELEALQDLGVNKKKKPGDFNSEIDKALAGLDNKHDQELLKIREAKEKEQQTEAQYNKAVLAEDQRYYTERLEALKKLDKTTAKTKLKTLAEIQSKITESNKKLLENQRKQDENEISLLKEQRDKKLLVQESVYKSTKTKIELDYANQQITQQARDMLLLALEETNTRERLNILKNYQTEVGKAEIQTGNVKVTAVKEAGQAVLEAELANAQSRAKQQKEIESLLSSFKKEFSLTNLPDETDLQLKVLEASYQARLQIIRDSLKQELITKEQAAAQEKALNEAKGTAELNIVKDAENRKNGILEKYGLAGFQQRYNMQMDALRREKQQGLISAKDYAAAEKQIKLTAWKEAFDYFSGLFGDAITALQDAEIANMEAKYDVEIEAAQGNAEEVERLENEKAEKKLEIEKKYADVQFAVKASQIIANTAMAIMTAMAQLGPIAGPIAAALMGVTGAAQLAAANSERQKVKNMTLNNSSSSSSTSAERVVNPSSGYSEGGYTGDGGRYEVAGAVHRGEYVVPIPEMKNKRVFNMVKVIESIRRQRTVANPLPGYSEGGHVQDQSANQVNCPELIKAAERLEKASENLGKPARNYVLLSDINDAEEIKYKSEKPFTRGDN</sequence>
<accession>E2N7C2</accession>